<keyword evidence="1" id="KW-0732">Signal</keyword>
<dbReference type="EMBL" id="CAXJRC010000046">
    <property type="protein sequence ID" value="CAL2108679.1"/>
    <property type="molecule type" value="Genomic_DNA"/>
</dbReference>
<gene>
    <name evidence="2" type="ORF">T190115A13A_90025</name>
</gene>
<sequence length="194" mass="22299">MKNFTKSNFQLLIILSVVLTSFGVNKSHAQGAGFSTVSGNSVTWDNNIAFDTNENQSNRKIYFGKVSNNTPIFKYRGERSNDHFEMNRNLYVDGLVRTNKVVVLTNVIPDYVFEKYYTGTSNLKKDYKMLSLKEIEEFTKKNNHLPNVPSVKEVQKNGLEIGEMTKILLEKIEELTLHLIEQDKEINKLKSLIK</sequence>
<feature type="signal peptide" evidence="1">
    <location>
        <begin position="1"/>
        <end position="29"/>
    </location>
</feature>
<evidence type="ECO:0000256" key="1">
    <source>
        <dbReference type="SAM" id="SignalP"/>
    </source>
</evidence>
<reference evidence="2 3" key="1">
    <citation type="submission" date="2024-05" db="EMBL/GenBank/DDBJ databases">
        <authorList>
            <person name="Duchaud E."/>
        </authorList>
    </citation>
    <scope>NUCLEOTIDE SEQUENCE [LARGE SCALE GENOMIC DNA]</scope>
    <source>
        <strain evidence="2">Ena-SAMPLE-TAB-13-05-2024-13:56:06:370-140305</strain>
    </source>
</reference>
<keyword evidence="3" id="KW-1185">Reference proteome</keyword>
<evidence type="ECO:0000313" key="2">
    <source>
        <dbReference type="EMBL" id="CAL2108679.1"/>
    </source>
</evidence>
<comment type="caution">
    <text evidence="2">The sequence shown here is derived from an EMBL/GenBank/DDBJ whole genome shotgun (WGS) entry which is preliminary data.</text>
</comment>
<protein>
    <submittedName>
        <fullName evidence="2">Uncharacterized protein</fullName>
    </submittedName>
</protein>
<proteinExistence type="predicted"/>
<organism evidence="2 3">
    <name type="scientific">Tenacibaculum vairaonense</name>
    <dbReference type="NCBI Taxonomy" id="3137860"/>
    <lineage>
        <taxon>Bacteria</taxon>
        <taxon>Pseudomonadati</taxon>
        <taxon>Bacteroidota</taxon>
        <taxon>Flavobacteriia</taxon>
        <taxon>Flavobacteriales</taxon>
        <taxon>Flavobacteriaceae</taxon>
        <taxon>Tenacibaculum</taxon>
    </lineage>
</organism>
<evidence type="ECO:0000313" key="3">
    <source>
        <dbReference type="Proteomes" id="UP001497602"/>
    </source>
</evidence>
<feature type="chain" id="PRO_5046062812" evidence="1">
    <location>
        <begin position="30"/>
        <end position="194"/>
    </location>
</feature>
<name>A0ABP1FG72_9FLAO</name>
<dbReference type="RefSeq" id="WP_348740275.1">
    <property type="nucleotide sequence ID" value="NZ_CAXJRC010000046.1"/>
</dbReference>
<dbReference type="Proteomes" id="UP001497602">
    <property type="component" value="Unassembled WGS sequence"/>
</dbReference>
<accession>A0ABP1FG72</accession>